<dbReference type="Proteomes" id="UP000502608">
    <property type="component" value="Plasmid pPN3F2_2"/>
</dbReference>
<keyword evidence="1" id="KW-0614">Plasmid</keyword>
<dbReference type="EMBL" id="CP050315">
    <property type="protein sequence ID" value="QIR16592.1"/>
    <property type="molecule type" value="Genomic_DNA"/>
</dbReference>
<dbReference type="AlphaFoldDB" id="A0A6G9QQ50"/>
<name>A0A6G9QQ50_9GAMM</name>
<accession>A0A6G9QQ50</accession>
<organism evidence="1 2">
    <name type="scientific">Shewanella aestuarii</name>
    <dbReference type="NCBI Taxonomy" id="1028752"/>
    <lineage>
        <taxon>Bacteria</taxon>
        <taxon>Pseudomonadati</taxon>
        <taxon>Pseudomonadota</taxon>
        <taxon>Gammaproteobacteria</taxon>
        <taxon>Alteromonadales</taxon>
        <taxon>Shewanellaceae</taxon>
        <taxon>Shewanella</taxon>
    </lineage>
</organism>
<keyword evidence="2" id="KW-1185">Reference proteome</keyword>
<dbReference type="KEGG" id="saes:HBH39_19140"/>
<gene>
    <name evidence="1" type="ORF">HBH39_19140</name>
</gene>
<protein>
    <submittedName>
        <fullName evidence="1">Uncharacterized protein</fullName>
    </submittedName>
</protein>
<geneLocation type="plasmid" evidence="1 2">
    <name>pPN3F2_2</name>
</geneLocation>
<reference evidence="1 2" key="1">
    <citation type="submission" date="2020-03" db="EMBL/GenBank/DDBJ databases">
        <title>Complete genome sequence of Shewanella sp.</title>
        <authorList>
            <person name="Kim Y.-S."/>
            <person name="Kim S.-J."/>
            <person name="Jung H.-K."/>
            <person name="Kim K.-H."/>
        </authorList>
    </citation>
    <scope>NUCLEOTIDE SEQUENCE [LARGE SCALE GENOMIC DNA]</scope>
    <source>
        <strain evidence="1 2">PN3F2</strain>
        <plasmid evidence="1 2">pPN3F2_2</plasmid>
    </source>
</reference>
<proteinExistence type="predicted"/>
<dbReference type="RefSeq" id="WP_167680420.1">
    <property type="nucleotide sequence ID" value="NZ_CP050315.1"/>
</dbReference>
<evidence type="ECO:0000313" key="1">
    <source>
        <dbReference type="EMBL" id="QIR16592.1"/>
    </source>
</evidence>
<evidence type="ECO:0000313" key="2">
    <source>
        <dbReference type="Proteomes" id="UP000502608"/>
    </source>
</evidence>
<sequence length="436" mass="49043">MLNKPNLDTDAITSFERNLILATANVGVAIFGLLKEELSSLHPSLIKEFSSKLHVGINDILDVDILEHIQLGFCDFANNYIYIDGIDEEFFSDDETTRINHELGTSYTNEELSLAFGMFIFCTEELDQVTKVIYHIDELRSEQGFHTSFETESESIFAVINLCLDKGVPEVSIGYDNGEISYQNITSILEHFDKKLSNLLLEHSGITCQQTAAYHDATPHLGRISFTGDCHLATPLLEYPVLDSPKFEERLGFCVQNGGSISESIANLVKRSGYISQFVQSNDSTENYSGELSAYCHSILCDEYAPLLLRFGFEPEVDNIVDILDKLSVLASLPGCTLESVEYLACELSDAYFNEKSVTSCPEEYMRFMDHPVFIGLERLRNHFKNEVVLIDDYRSSLLMSELIEQSIDNLAVTNKSINTEFDKENANDQLPLNSL</sequence>